<keyword evidence="2" id="KW-1185">Reference proteome</keyword>
<reference evidence="1" key="1">
    <citation type="journal article" date="2023" name="G3 (Bethesda)">
        <title>Whole genome assemblies of Zophobas morio and Tenebrio molitor.</title>
        <authorList>
            <person name="Kaur S."/>
            <person name="Stinson S.A."/>
            <person name="diCenzo G.C."/>
        </authorList>
    </citation>
    <scope>NUCLEOTIDE SEQUENCE</scope>
    <source>
        <strain evidence="1">QUZm001</strain>
    </source>
</reference>
<accession>A0AA38I9N0</accession>
<comment type="caution">
    <text evidence="1">The sequence shown here is derived from an EMBL/GenBank/DDBJ whole genome shotgun (WGS) entry which is preliminary data.</text>
</comment>
<evidence type="ECO:0000313" key="1">
    <source>
        <dbReference type="EMBL" id="KAJ3651947.1"/>
    </source>
</evidence>
<dbReference type="AlphaFoldDB" id="A0AA38I9N0"/>
<sequence>MSDTLINFNVANVIYEGFARKPLLKSWWCVGVYKTYQSLDICFKFLKGFSNFLGSCLHLGCKNLSQMFIRVWLVVFDALGVNR</sequence>
<protein>
    <submittedName>
        <fullName evidence="1">Uncharacterized protein</fullName>
    </submittedName>
</protein>
<proteinExistence type="predicted"/>
<gene>
    <name evidence="1" type="ORF">Zmor_017951</name>
</gene>
<dbReference type="Proteomes" id="UP001168821">
    <property type="component" value="Unassembled WGS sequence"/>
</dbReference>
<dbReference type="EMBL" id="JALNTZ010000005">
    <property type="protein sequence ID" value="KAJ3651947.1"/>
    <property type="molecule type" value="Genomic_DNA"/>
</dbReference>
<name>A0AA38I9N0_9CUCU</name>
<evidence type="ECO:0000313" key="2">
    <source>
        <dbReference type="Proteomes" id="UP001168821"/>
    </source>
</evidence>
<organism evidence="1 2">
    <name type="scientific">Zophobas morio</name>
    <dbReference type="NCBI Taxonomy" id="2755281"/>
    <lineage>
        <taxon>Eukaryota</taxon>
        <taxon>Metazoa</taxon>
        <taxon>Ecdysozoa</taxon>
        <taxon>Arthropoda</taxon>
        <taxon>Hexapoda</taxon>
        <taxon>Insecta</taxon>
        <taxon>Pterygota</taxon>
        <taxon>Neoptera</taxon>
        <taxon>Endopterygota</taxon>
        <taxon>Coleoptera</taxon>
        <taxon>Polyphaga</taxon>
        <taxon>Cucujiformia</taxon>
        <taxon>Tenebrionidae</taxon>
        <taxon>Zophobas</taxon>
    </lineage>
</organism>